<dbReference type="OrthoDB" id="9802264at2"/>
<dbReference type="InterPro" id="IPR017911">
    <property type="entry name" value="MacB-like_ATP-bd"/>
</dbReference>
<dbReference type="GO" id="GO:0098796">
    <property type="term" value="C:membrane protein complex"/>
    <property type="evidence" value="ECO:0007669"/>
    <property type="project" value="UniProtKB-ARBA"/>
</dbReference>
<keyword evidence="2" id="KW-0472">Membrane</keyword>
<dbReference type="PANTHER" id="PTHR24220:SF689">
    <property type="entry name" value="LIPOPROTEIN-RELEASING SYSTEM ATP-BINDING PROTEIN LOLD"/>
    <property type="match status" value="1"/>
</dbReference>
<dbReference type="CDD" id="cd03255">
    <property type="entry name" value="ABC_MJ0796_LolCDE_FtsE"/>
    <property type="match status" value="1"/>
</dbReference>
<dbReference type="InterPro" id="IPR003439">
    <property type="entry name" value="ABC_transporter-like_ATP-bd"/>
</dbReference>
<dbReference type="SMART" id="SM00382">
    <property type="entry name" value="AAA"/>
    <property type="match status" value="1"/>
</dbReference>
<dbReference type="InterPro" id="IPR015854">
    <property type="entry name" value="ABC_transpr_LolD-like"/>
</dbReference>
<dbReference type="STRING" id="1082479.SAMN05216241_10266"/>
<reference evidence="7 8" key="1">
    <citation type="submission" date="2016-10" db="EMBL/GenBank/DDBJ databases">
        <authorList>
            <person name="de Groot N.N."/>
        </authorList>
    </citation>
    <scope>NUCLEOTIDE SEQUENCE [LARGE SCALE GENOMIC DNA]</scope>
    <source>
        <strain evidence="7 8">DSM 25584</strain>
    </source>
</reference>
<dbReference type="GO" id="GO:0022857">
    <property type="term" value="F:transmembrane transporter activity"/>
    <property type="evidence" value="ECO:0007669"/>
    <property type="project" value="TreeGrafter"/>
</dbReference>
<dbReference type="GO" id="GO:0016887">
    <property type="term" value="F:ATP hydrolysis activity"/>
    <property type="evidence" value="ECO:0007669"/>
    <property type="project" value="InterPro"/>
</dbReference>
<dbReference type="EMBL" id="FNCE01000002">
    <property type="protein sequence ID" value="SDF70348.1"/>
    <property type="molecule type" value="Genomic_DNA"/>
</dbReference>
<sequence length="226" mass="24394">MSEPALHIDGVHKEFRQGENRLTVLDDAALTVQPGEFVALVGPSGSGKSTLMHIAGLLERPDTGRIRIAGADGSQLNDGARTRLRRTALGFVYQHHHLLPEFSAAENLILPQMIAGSGRREARSRALELLEQVGLSERADHRPARLSGGEAQRVAIARALVNRPDLLLADEPTGNLDPHTSDRVFDLLQGLARDAGLAALVATHNFDLAARMDRTLRIVDGHVSPA</sequence>
<dbReference type="GO" id="GO:0089705">
    <property type="term" value="P:protein localization to outer membrane"/>
    <property type="evidence" value="ECO:0007669"/>
    <property type="project" value="TreeGrafter"/>
</dbReference>
<keyword evidence="2" id="KW-1003">Cell membrane</keyword>
<dbReference type="InterPro" id="IPR017871">
    <property type="entry name" value="ABC_transporter-like_CS"/>
</dbReference>
<protein>
    <submittedName>
        <fullName evidence="7">Lipoprotein-releasing system ATP-binding protein</fullName>
    </submittedName>
</protein>
<evidence type="ECO:0000256" key="4">
    <source>
        <dbReference type="ARBA" id="ARBA00022840"/>
    </source>
</evidence>
<dbReference type="FunFam" id="3.40.50.300:FF:000032">
    <property type="entry name" value="Export ABC transporter ATP-binding protein"/>
    <property type="match status" value="1"/>
</dbReference>
<dbReference type="PROSITE" id="PS50893">
    <property type="entry name" value="ABC_TRANSPORTER_2"/>
    <property type="match status" value="1"/>
</dbReference>
<dbReference type="SUPFAM" id="SSF52540">
    <property type="entry name" value="P-loop containing nucleoside triphosphate hydrolases"/>
    <property type="match status" value="1"/>
</dbReference>
<name>A0A1G7N8E8_9PROT</name>
<evidence type="ECO:0000259" key="6">
    <source>
        <dbReference type="PROSITE" id="PS50893"/>
    </source>
</evidence>
<evidence type="ECO:0000313" key="8">
    <source>
        <dbReference type="Proteomes" id="UP000199415"/>
    </source>
</evidence>
<evidence type="ECO:0000256" key="3">
    <source>
        <dbReference type="ARBA" id="ARBA00022741"/>
    </source>
</evidence>
<gene>
    <name evidence="7" type="ORF">SAMN05216241_10266</name>
</gene>
<evidence type="ECO:0000256" key="1">
    <source>
        <dbReference type="ARBA" id="ARBA00022448"/>
    </source>
</evidence>
<dbReference type="InterPro" id="IPR003593">
    <property type="entry name" value="AAA+_ATPase"/>
</dbReference>
<dbReference type="AlphaFoldDB" id="A0A1G7N8E8"/>
<keyword evidence="2" id="KW-0997">Cell inner membrane</keyword>
<dbReference type="PANTHER" id="PTHR24220">
    <property type="entry name" value="IMPORT ATP-BINDING PROTEIN"/>
    <property type="match status" value="1"/>
</dbReference>
<organism evidence="7 8">
    <name type="scientific">Limimonas halophila</name>
    <dbReference type="NCBI Taxonomy" id="1082479"/>
    <lineage>
        <taxon>Bacteria</taxon>
        <taxon>Pseudomonadati</taxon>
        <taxon>Pseudomonadota</taxon>
        <taxon>Alphaproteobacteria</taxon>
        <taxon>Rhodospirillales</taxon>
        <taxon>Rhodovibrionaceae</taxon>
        <taxon>Limimonas</taxon>
    </lineage>
</organism>
<dbReference type="GO" id="GO:0044874">
    <property type="term" value="P:lipoprotein localization to outer membrane"/>
    <property type="evidence" value="ECO:0007669"/>
    <property type="project" value="TreeGrafter"/>
</dbReference>
<dbReference type="GO" id="GO:0005886">
    <property type="term" value="C:plasma membrane"/>
    <property type="evidence" value="ECO:0007669"/>
    <property type="project" value="TreeGrafter"/>
</dbReference>
<dbReference type="PROSITE" id="PS00211">
    <property type="entry name" value="ABC_TRANSPORTER_1"/>
    <property type="match status" value="1"/>
</dbReference>
<accession>A0A1G7N8E8</accession>
<dbReference type="Proteomes" id="UP000199415">
    <property type="component" value="Unassembled WGS sequence"/>
</dbReference>
<dbReference type="InterPro" id="IPR027417">
    <property type="entry name" value="P-loop_NTPase"/>
</dbReference>
<evidence type="ECO:0000256" key="5">
    <source>
        <dbReference type="ARBA" id="ARBA00038388"/>
    </source>
</evidence>
<dbReference type="Gene3D" id="3.40.50.300">
    <property type="entry name" value="P-loop containing nucleotide triphosphate hydrolases"/>
    <property type="match status" value="1"/>
</dbReference>
<dbReference type="RefSeq" id="WP_090018715.1">
    <property type="nucleotide sequence ID" value="NZ_FNCE01000002.1"/>
</dbReference>
<keyword evidence="4 7" id="KW-0067">ATP-binding</keyword>
<comment type="similarity">
    <text evidence="5">Belongs to the ABC transporter superfamily. Macrolide exporter (TC 3.A.1.122) family.</text>
</comment>
<keyword evidence="8" id="KW-1185">Reference proteome</keyword>
<proteinExistence type="inferred from homology"/>
<feature type="domain" description="ABC transporter" evidence="6">
    <location>
        <begin position="6"/>
        <end position="226"/>
    </location>
</feature>
<evidence type="ECO:0000256" key="2">
    <source>
        <dbReference type="ARBA" id="ARBA00022519"/>
    </source>
</evidence>
<keyword evidence="7" id="KW-0449">Lipoprotein</keyword>
<keyword evidence="3" id="KW-0547">Nucleotide-binding</keyword>
<dbReference type="GO" id="GO:0005524">
    <property type="term" value="F:ATP binding"/>
    <property type="evidence" value="ECO:0007669"/>
    <property type="project" value="UniProtKB-KW"/>
</dbReference>
<keyword evidence="1" id="KW-0813">Transport</keyword>
<evidence type="ECO:0000313" key="7">
    <source>
        <dbReference type="EMBL" id="SDF70348.1"/>
    </source>
</evidence>
<dbReference type="Pfam" id="PF00005">
    <property type="entry name" value="ABC_tran"/>
    <property type="match status" value="1"/>
</dbReference>